<reference evidence="3 4" key="1">
    <citation type="submission" date="2018-12" db="EMBL/GenBank/DDBJ databases">
        <title>Sequencing of bacterial isolates from soil warming experiment in Harvard Forest, Massachusetts, USA.</title>
        <authorList>
            <person name="Deangelis K."/>
        </authorList>
    </citation>
    <scope>NUCLEOTIDE SEQUENCE [LARGE SCALE GENOMIC DNA]</scope>
    <source>
        <strain evidence="3 4">EB153</strain>
    </source>
</reference>
<evidence type="ECO:0000259" key="2">
    <source>
        <dbReference type="Pfam" id="PF05065"/>
    </source>
</evidence>
<sequence>MSNLNTLREQKNKLVYDAQAILAKDGVSREDRASARKMIEDSQLIHERIDVEERAAAIEAEQRHSSRPPRGPIAEDADQIDGVVDEKRSRLEMRAFANYITGKLKPEDREYLKYEQRDMTVGGAAGVLVPVGFDPLLHTATKATGEILSGVRTWNTDSGEGIKVGTADPTAVRFTLNPENTAATETDPSVGGFTSNVDTLTLMTKVSNQLIQDSAFSIEQFLSETINTAWVNTASEAIIAGNASNFQSLATATPVGYTAPTGGASTISYDTLINFYAKLDPSYLAGAALWMNSRTWASLLDIKDSQNRPILTTDFQGNPFKSFLGLPIRIAQKIDDLGASKSPILLGDAYKSYTYRQAGPLVVRKSVDRYLEYNATAFFAVQRAGGYSTIQTSSPSMIRLVMSAT</sequence>
<evidence type="ECO:0000256" key="1">
    <source>
        <dbReference type="ARBA" id="ARBA00004328"/>
    </source>
</evidence>
<accession>A0A428MFB4</accession>
<feature type="domain" description="Phage capsid-like C-terminal" evidence="2">
    <location>
        <begin position="126"/>
        <end position="386"/>
    </location>
</feature>
<dbReference type="SUPFAM" id="SSF56563">
    <property type="entry name" value="Major capsid protein gp5"/>
    <property type="match status" value="1"/>
</dbReference>
<dbReference type="Proteomes" id="UP000269669">
    <property type="component" value="Unassembled WGS sequence"/>
</dbReference>
<name>A0A428MFB4_9BACT</name>
<dbReference type="RefSeq" id="WP_125484295.1">
    <property type="nucleotide sequence ID" value="NZ_RSDW01000001.1"/>
</dbReference>
<protein>
    <submittedName>
        <fullName evidence="3">HK97 family phage major capsid protein</fullName>
    </submittedName>
</protein>
<dbReference type="Gene3D" id="3.30.2320.10">
    <property type="entry name" value="hypothetical protein PF0899 domain"/>
    <property type="match status" value="1"/>
</dbReference>
<dbReference type="OrthoDB" id="9806592at2"/>
<gene>
    <name evidence="3" type="ORF">EDE15_1057</name>
</gene>
<comment type="subcellular location">
    <subcellularLocation>
        <location evidence="1">Virion</location>
    </subcellularLocation>
</comment>
<dbReference type="Gene3D" id="3.30.2400.10">
    <property type="entry name" value="Major capsid protein gp5"/>
    <property type="match status" value="1"/>
</dbReference>
<comment type="caution">
    <text evidence="3">The sequence shown here is derived from an EMBL/GenBank/DDBJ whole genome shotgun (WGS) entry which is preliminary data.</text>
</comment>
<organism evidence="3 4">
    <name type="scientific">Edaphobacter aggregans</name>
    <dbReference type="NCBI Taxonomy" id="570835"/>
    <lineage>
        <taxon>Bacteria</taxon>
        <taxon>Pseudomonadati</taxon>
        <taxon>Acidobacteriota</taxon>
        <taxon>Terriglobia</taxon>
        <taxon>Terriglobales</taxon>
        <taxon>Acidobacteriaceae</taxon>
        <taxon>Edaphobacter</taxon>
    </lineage>
</organism>
<dbReference type="NCBIfam" id="TIGR01554">
    <property type="entry name" value="major_cap_HK97"/>
    <property type="match status" value="1"/>
</dbReference>
<proteinExistence type="predicted"/>
<evidence type="ECO:0000313" key="4">
    <source>
        <dbReference type="Proteomes" id="UP000269669"/>
    </source>
</evidence>
<dbReference type="InterPro" id="IPR054612">
    <property type="entry name" value="Phage_capsid-like_C"/>
</dbReference>
<dbReference type="AlphaFoldDB" id="A0A428MFB4"/>
<keyword evidence="4" id="KW-1185">Reference proteome</keyword>
<dbReference type="Pfam" id="PF05065">
    <property type="entry name" value="Phage_capsid"/>
    <property type="match status" value="1"/>
</dbReference>
<dbReference type="EMBL" id="RSDW01000001">
    <property type="protein sequence ID" value="RSL15566.1"/>
    <property type="molecule type" value="Genomic_DNA"/>
</dbReference>
<evidence type="ECO:0000313" key="3">
    <source>
        <dbReference type="EMBL" id="RSL15566.1"/>
    </source>
</evidence>
<dbReference type="InterPro" id="IPR024455">
    <property type="entry name" value="Phage_capsid"/>
</dbReference>